<evidence type="ECO:0000259" key="1">
    <source>
        <dbReference type="Pfam" id="PF20700"/>
    </source>
</evidence>
<comment type="caution">
    <text evidence="2">The sequence shown here is derived from an EMBL/GenBank/DDBJ whole genome shotgun (WGS) entry which is preliminary data.</text>
</comment>
<keyword evidence="3" id="KW-1185">Reference proteome</keyword>
<evidence type="ECO:0000313" key="3">
    <source>
        <dbReference type="Proteomes" id="UP001159427"/>
    </source>
</evidence>
<sequence length="257" mass="28654">MESAGATLLYQQSVRLRKLRYIPYIGDGDSKAYTAICEAQPYGLAVFIPKEECIAHVTKRMGTGLRKLLADYKGKMLSGGKGLGGTRRLTHNRMDTIQNVYGRAIRDNKGNAKEMAKATHAILKHYSSTLEEPKHNDCPSGPTSWCSFQRDRANGTNCHKPIKNPLPDAVVEVLQPLFNRLGDETFLVGCENCYTQNRNECLHHVIWGMAAKEMFSSPREISLAISTRASAPPTQIFSLLLALRYNQKCLKLGKILI</sequence>
<dbReference type="EMBL" id="CALNXI010002128">
    <property type="protein sequence ID" value="CAH3183420.1"/>
    <property type="molecule type" value="Genomic_DNA"/>
</dbReference>
<proteinExistence type="predicted"/>
<evidence type="ECO:0000313" key="2">
    <source>
        <dbReference type="EMBL" id="CAH3183420.1"/>
    </source>
</evidence>
<dbReference type="InterPro" id="IPR049012">
    <property type="entry name" value="Mutator_transp_dom"/>
</dbReference>
<gene>
    <name evidence="2" type="ORF">PEVE_00014847</name>
</gene>
<protein>
    <recommendedName>
        <fullName evidence="1">Mutator-like transposase domain-containing protein</fullName>
    </recommendedName>
</protein>
<dbReference type="Proteomes" id="UP001159427">
    <property type="component" value="Unassembled WGS sequence"/>
</dbReference>
<organism evidence="2 3">
    <name type="scientific">Porites evermanni</name>
    <dbReference type="NCBI Taxonomy" id="104178"/>
    <lineage>
        <taxon>Eukaryota</taxon>
        <taxon>Metazoa</taxon>
        <taxon>Cnidaria</taxon>
        <taxon>Anthozoa</taxon>
        <taxon>Hexacorallia</taxon>
        <taxon>Scleractinia</taxon>
        <taxon>Fungiina</taxon>
        <taxon>Poritidae</taxon>
        <taxon>Porites</taxon>
    </lineage>
</organism>
<dbReference type="Pfam" id="PF20700">
    <property type="entry name" value="Mutator"/>
    <property type="match status" value="1"/>
</dbReference>
<name>A0ABN8RVB0_9CNID</name>
<reference evidence="2 3" key="1">
    <citation type="submission" date="2022-05" db="EMBL/GenBank/DDBJ databases">
        <authorList>
            <consortium name="Genoscope - CEA"/>
            <person name="William W."/>
        </authorList>
    </citation>
    <scope>NUCLEOTIDE SEQUENCE [LARGE SCALE GENOMIC DNA]</scope>
</reference>
<feature type="domain" description="Mutator-like transposase" evidence="1">
    <location>
        <begin position="1"/>
        <end position="146"/>
    </location>
</feature>
<accession>A0ABN8RVB0</accession>